<feature type="chain" id="PRO_5042960718" description="Secreted protein" evidence="2">
    <location>
        <begin position="22"/>
        <end position="80"/>
    </location>
</feature>
<protein>
    <recommendedName>
        <fullName evidence="5">Secreted protein</fullName>
    </recommendedName>
</protein>
<evidence type="ECO:0000313" key="4">
    <source>
        <dbReference type="Proteomes" id="UP001372338"/>
    </source>
</evidence>
<dbReference type="EMBL" id="JAYWIO010000006">
    <property type="protein sequence ID" value="KAK7255328.1"/>
    <property type="molecule type" value="Genomic_DNA"/>
</dbReference>
<feature type="signal peptide" evidence="2">
    <location>
        <begin position="1"/>
        <end position="21"/>
    </location>
</feature>
<keyword evidence="4" id="KW-1185">Reference proteome</keyword>
<accession>A0AAN9EDP4</accession>
<dbReference type="AlphaFoldDB" id="A0AAN9EDP4"/>
<evidence type="ECO:0008006" key="5">
    <source>
        <dbReference type="Google" id="ProtNLM"/>
    </source>
</evidence>
<comment type="caution">
    <text evidence="3">The sequence shown here is derived from an EMBL/GenBank/DDBJ whole genome shotgun (WGS) entry which is preliminary data.</text>
</comment>
<evidence type="ECO:0000313" key="3">
    <source>
        <dbReference type="EMBL" id="KAK7255328.1"/>
    </source>
</evidence>
<dbReference type="Proteomes" id="UP001372338">
    <property type="component" value="Unassembled WGS sequence"/>
</dbReference>
<feature type="compositionally biased region" description="Basic and acidic residues" evidence="1">
    <location>
        <begin position="51"/>
        <end position="64"/>
    </location>
</feature>
<gene>
    <name evidence="3" type="ORF">RIF29_28735</name>
</gene>
<keyword evidence="2" id="KW-0732">Signal</keyword>
<evidence type="ECO:0000256" key="2">
    <source>
        <dbReference type="SAM" id="SignalP"/>
    </source>
</evidence>
<reference evidence="3 4" key="1">
    <citation type="submission" date="2024-01" db="EMBL/GenBank/DDBJ databases">
        <title>The genomes of 5 underutilized Papilionoideae crops provide insights into root nodulation and disease resistanc.</title>
        <authorList>
            <person name="Yuan L."/>
        </authorList>
    </citation>
    <scope>NUCLEOTIDE SEQUENCE [LARGE SCALE GENOMIC DNA]</scope>
    <source>
        <strain evidence="3">ZHUSHIDOU_FW_LH</strain>
        <tissue evidence="3">Leaf</tissue>
    </source>
</reference>
<proteinExistence type="predicted"/>
<feature type="region of interest" description="Disordered" evidence="1">
    <location>
        <begin position="51"/>
        <end position="80"/>
    </location>
</feature>
<evidence type="ECO:0000256" key="1">
    <source>
        <dbReference type="SAM" id="MobiDB-lite"/>
    </source>
</evidence>
<name>A0AAN9EDP4_CROPI</name>
<sequence>MISCFICILVDVFRLRRFVSASSSPPVRSPLLRRFISASRKDKPHGCRFTTELEEKESKAEKRTTTTTPLVKVAAKPRRA</sequence>
<organism evidence="3 4">
    <name type="scientific">Crotalaria pallida</name>
    <name type="common">Smooth rattlebox</name>
    <name type="synonym">Crotalaria striata</name>
    <dbReference type="NCBI Taxonomy" id="3830"/>
    <lineage>
        <taxon>Eukaryota</taxon>
        <taxon>Viridiplantae</taxon>
        <taxon>Streptophyta</taxon>
        <taxon>Embryophyta</taxon>
        <taxon>Tracheophyta</taxon>
        <taxon>Spermatophyta</taxon>
        <taxon>Magnoliopsida</taxon>
        <taxon>eudicotyledons</taxon>
        <taxon>Gunneridae</taxon>
        <taxon>Pentapetalae</taxon>
        <taxon>rosids</taxon>
        <taxon>fabids</taxon>
        <taxon>Fabales</taxon>
        <taxon>Fabaceae</taxon>
        <taxon>Papilionoideae</taxon>
        <taxon>50 kb inversion clade</taxon>
        <taxon>genistoids sensu lato</taxon>
        <taxon>core genistoids</taxon>
        <taxon>Crotalarieae</taxon>
        <taxon>Crotalaria</taxon>
    </lineage>
</organism>